<comment type="similarity">
    <text evidence="5">Belongs to the CFAP263 family.</text>
</comment>
<gene>
    <name evidence="11" type="primary">LOC112054347</name>
</gene>
<dbReference type="GO" id="GO:0036064">
    <property type="term" value="C:ciliary basal body"/>
    <property type="evidence" value="ECO:0007669"/>
    <property type="project" value="TreeGrafter"/>
</dbReference>
<feature type="compositionally biased region" description="Low complexity" evidence="8">
    <location>
        <begin position="1"/>
        <end position="14"/>
    </location>
</feature>
<feature type="region of interest" description="Disordered" evidence="8">
    <location>
        <begin position="1"/>
        <end position="23"/>
    </location>
</feature>
<feature type="coiled-coil region" evidence="7">
    <location>
        <begin position="156"/>
        <end position="183"/>
    </location>
</feature>
<feature type="domain" description="CCDC113/CCDC96 coiled-coil" evidence="9">
    <location>
        <begin position="226"/>
        <end position="393"/>
    </location>
</feature>
<evidence type="ECO:0000256" key="4">
    <source>
        <dbReference type="ARBA" id="ARBA00023273"/>
    </source>
</evidence>
<evidence type="ECO:0000259" key="9">
    <source>
        <dbReference type="Pfam" id="PF13870"/>
    </source>
</evidence>
<organism evidence="10 11">
    <name type="scientific">Bicyclus anynana</name>
    <name type="common">Squinting bush brown butterfly</name>
    <dbReference type="NCBI Taxonomy" id="110368"/>
    <lineage>
        <taxon>Eukaryota</taxon>
        <taxon>Metazoa</taxon>
        <taxon>Ecdysozoa</taxon>
        <taxon>Arthropoda</taxon>
        <taxon>Hexapoda</taxon>
        <taxon>Insecta</taxon>
        <taxon>Pterygota</taxon>
        <taxon>Neoptera</taxon>
        <taxon>Endopterygota</taxon>
        <taxon>Lepidoptera</taxon>
        <taxon>Glossata</taxon>
        <taxon>Ditrysia</taxon>
        <taxon>Papilionoidea</taxon>
        <taxon>Nymphalidae</taxon>
        <taxon>Satyrinae</taxon>
        <taxon>Satyrini</taxon>
        <taxon>Mycalesina</taxon>
        <taxon>Bicyclus</taxon>
    </lineage>
</organism>
<dbReference type="PANTHER" id="PTHR15654">
    <property type="entry name" value="COILED-COIL DOMAIN-CONTAINING PROTEIN 113-RELATED"/>
    <property type="match status" value="1"/>
</dbReference>
<dbReference type="GO" id="GO:0060271">
    <property type="term" value="P:cilium assembly"/>
    <property type="evidence" value="ECO:0007669"/>
    <property type="project" value="TreeGrafter"/>
</dbReference>
<evidence type="ECO:0000256" key="2">
    <source>
        <dbReference type="ARBA" id="ARBA00022794"/>
    </source>
</evidence>
<proteinExistence type="inferred from homology"/>
<keyword evidence="3 7" id="KW-0175">Coiled coil</keyword>
<dbReference type="InterPro" id="IPR051885">
    <property type="entry name" value="CC_CF"/>
</dbReference>
<comment type="subcellular location">
    <subcellularLocation>
        <location evidence="1">Cell projection</location>
        <location evidence="1">Cilium</location>
    </subcellularLocation>
</comment>
<dbReference type="GO" id="GO:0005930">
    <property type="term" value="C:axoneme"/>
    <property type="evidence" value="ECO:0007669"/>
    <property type="project" value="TreeGrafter"/>
</dbReference>
<dbReference type="Pfam" id="PF13870">
    <property type="entry name" value="CCDC113_CCDC96_CC"/>
    <property type="match status" value="1"/>
</dbReference>
<evidence type="ECO:0000256" key="6">
    <source>
        <dbReference type="ARBA" id="ARBA00044798"/>
    </source>
</evidence>
<evidence type="ECO:0000313" key="10">
    <source>
        <dbReference type="Proteomes" id="UP001652582"/>
    </source>
</evidence>
<keyword evidence="10" id="KW-1185">Reference proteome</keyword>
<dbReference type="RefSeq" id="XP_023949881.2">
    <property type="nucleotide sequence ID" value="XM_024094113.2"/>
</dbReference>
<evidence type="ECO:0000256" key="8">
    <source>
        <dbReference type="SAM" id="MobiDB-lite"/>
    </source>
</evidence>
<evidence type="ECO:0000256" key="5">
    <source>
        <dbReference type="ARBA" id="ARBA00044506"/>
    </source>
</evidence>
<evidence type="ECO:0000256" key="1">
    <source>
        <dbReference type="ARBA" id="ARBA00004138"/>
    </source>
</evidence>
<dbReference type="InterPro" id="IPR025254">
    <property type="entry name" value="CCDC113/CCDC96_CC"/>
</dbReference>
<dbReference type="PANTHER" id="PTHR15654:SF2">
    <property type="entry name" value="COILED-COIL DOMAIN-CONTAINING PROTEIN 113"/>
    <property type="match status" value="1"/>
</dbReference>
<dbReference type="AlphaFoldDB" id="A0A6J1P1C9"/>
<protein>
    <recommendedName>
        <fullName evidence="6">Cilia- and flagella-associated protein 263</fullName>
    </recommendedName>
</protein>
<sequence length="409" mass="46470">MSHSYGHRGSSSPHSRSESQMGNYGEELTDAELIKQVNDIKQTIRIISLENEIFERVIMRLEPGLMHGIQQALDYATKLQSSSSLNIGSFVKSQTSRYGLESLASPSRMLTSPSRVSTRRVESSAKVSGTVIFGSGPRINVLERSELVSSEMEILIGNLEKARKEAAKQHALLKAQLEEISIRETDIKKAAEMFEQEVIVEGWDKIAQRIPAEIWIRSMTEWVKITDSHIEKFRLRTSTLNSQYSNLKGQIKVKAELSENLRAVDFEKLKIENRECLEIIDYKLQQLAELKKMTGDANLNLTVHKKAMMEQNAYLTDILKSIKEKYKKTVDLDKERDVINVQADILAQRLEDVKKVRLAYEVPDIMDYVKVKSEVADLKHSIKLLGNRVNIQQIALASLNKKLKSIVTN</sequence>
<accession>A0A6J1P1C9</accession>
<dbReference type="GeneID" id="112054347"/>
<keyword evidence="4" id="KW-0966">Cell projection</keyword>
<evidence type="ECO:0000313" key="11">
    <source>
        <dbReference type="RefSeq" id="XP_023949881.2"/>
    </source>
</evidence>
<evidence type="ECO:0000256" key="7">
    <source>
        <dbReference type="SAM" id="Coils"/>
    </source>
</evidence>
<evidence type="ECO:0000256" key="3">
    <source>
        <dbReference type="ARBA" id="ARBA00023054"/>
    </source>
</evidence>
<dbReference type="KEGG" id="bany:112054347"/>
<reference evidence="11" key="1">
    <citation type="submission" date="2025-08" db="UniProtKB">
        <authorList>
            <consortium name="RefSeq"/>
        </authorList>
    </citation>
    <scope>IDENTIFICATION</scope>
</reference>
<keyword evidence="2" id="KW-0970">Cilium biogenesis/degradation</keyword>
<dbReference type="OrthoDB" id="10259713at2759"/>
<dbReference type="Proteomes" id="UP001652582">
    <property type="component" value="Chromosome 18"/>
</dbReference>
<name>A0A6J1P1C9_BICAN</name>